<sequence length="125" mass="14194">MGIPPFPKLILPVILFLTFASNVFINAQIDEIVPLRKSTPVKQVYVRNGRRHVVDVNKYSPEIDSDYDTDEFAVVSIEDSPDEKSPNVEEKRVWWLLNRKMDAIVAKLANLQPLLGQKHQAAPIS</sequence>
<feature type="chain" id="PRO_5028964569" evidence="1">
    <location>
        <begin position="21"/>
        <end position="125"/>
    </location>
</feature>
<protein>
    <submittedName>
        <fullName evidence="3">Seminal fluid protein HACP016</fullName>
    </submittedName>
</protein>
<evidence type="ECO:0000313" key="3">
    <source>
        <dbReference type="WBParaSite" id="Pan_g21903.t1"/>
    </source>
</evidence>
<dbReference type="Proteomes" id="UP000492821">
    <property type="component" value="Unassembled WGS sequence"/>
</dbReference>
<dbReference type="WBParaSite" id="Pan_g21903.t1">
    <property type="protein sequence ID" value="Pan_g21903.t1"/>
    <property type="gene ID" value="Pan_g21903"/>
</dbReference>
<feature type="signal peptide" evidence="1">
    <location>
        <begin position="1"/>
        <end position="20"/>
    </location>
</feature>
<accession>A0A7E4VK53</accession>
<keyword evidence="1" id="KW-0732">Signal</keyword>
<evidence type="ECO:0000313" key="2">
    <source>
        <dbReference type="Proteomes" id="UP000492821"/>
    </source>
</evidence>
<evidence type="ECO:0000256" key="1">
    <source>
        <dbReference type="SAM" id="SignalP"/>
    </source>
</evidence>
<organism evidence="2 3">
    <name type="scientific">Panagrellus redivivus</name>
    <name type="common">Microworm</name>
    <dbReference type="NCBI Taxonomy" id="6233"/>
    <lineage>
        <taxon>Eukaryota</taxon>
        <taxon>Metazoa</taxon>
        <taxon>Ecdysozoa</taxon>
        <taxon>Nematoda</taxon>
        <taxon>Chromadorea</taxon>
        <taxon>Rhabditida</taxon>
        <taxon>Tylenchina</taxon>
        <taxon>Panagrolaimomorpha</taxon>
        <taxon>Panagrolaimoidea</taxon>
        <taxon>Panagrolaimidae</taxon>
        <taxon>Panagrellus</taxon>
    </lineage>
</organism>
<name>A0A7E4VK53_PANRE</name>
<reference evidence="3" key="2">
    <citation type="submission" date="2020-10" db="UniProtKB">
        <authorList>
            <consortium name="WormBaseParasite"/>
        </authorList>
    </citation>
    <scope>IDENTIFICATION</scope>
</reference>
<proteinExistence type="predicted"/>
<keyword evidence="2" id="KW-1185">Reference proteome</keyword>
<reference evidence="2" key="1">
    <citation type="journal article" date="2013" name="Genetics">
        <title>The draft genome and transcriptome of Panagrellus redivivus are shaped by the harsh demands of a free-living lifestyle.</title>
        <authorList>
            <person name="Srinivasan J."/>
            <person name="Dillman A.R."/>
            <person name="Macchietto M.G."/>
            <person name="Heikkinen L."/>
            <person name="Lakso M."/>
            <person name="Fracchia K.M."/>
            <person name="Antoshechkin I."/>
            <person name="Mortazavi A."/>
            <person name="Wong G."/>
            <person name="Sternberg P.W."/>
        </authorList>
    </citation>
    <scope>NUCLEOTIDE SEQUENCE [LARGE SCALE GENOMIC DNA]</scope>
    <source>
        <strain evidence="2">MT8872</strain>
    </source>
</reference>
<dbReference type="AlphaFoldDB" id="A0A7E4VK53"/>